<dbReference type="GO" id="GO:0035091">
    <property type="term" value="F:phosphatidylinositol binding"/>
    <property type="evidence" value="ECO:0007669"/>
    <property type="project" value="TreeGrafter"/>
</dbReference>
<evidence type="ECO:0000256" key="3">
    <source>
        <dbReference type="ARBA" id="ARBA00022737"/>
    </source>
</evidence>
<dbReference type="EMBL" id="NCKV01000139">
    <property type="protein sequence ID" value="RWS31517.1"/>
    <property type="molecule type" value="Genomic_DNA"/>
</dbReference>
<dbReference type="Pfam" id="PF00595">
    <property type="entry name" value="PDZ"/>
    <property type="match status" value="3"/>
</dbReference>
<evidence type="ECO:0000256" key="4">
    <source>
        <dbReference type="ARBA" id="ARBA00023306"/>
    </source>
</evidence>
<feature type="region of interest" description="Disordered" evidence="5">
    <location>
        <begin position="1407"/>
        <end position="1426"/>
    </location>
</feature>
<evidence type="ECO:0000256" key="1">
    <source>
        <dbReference type="ARBA" id="ARBA00005358"/>
    </source>
</evidence>
<dbReference type="GO" id="GO:0045197">
    <property type="term" value="P:establishment or maintenance of epithelial cell apical/basal polarity"/>
    <property type="evidence" value="ECO:0007669"/>
    <property type="project" value="TreeGrafter"/>
</dbReference>
<feature type="region of interest" description="Disordered" evidence="5">
    <location>
        <begin position="1260"/>
        <end position="1294"/>
    </location>
</feature>
<feature type="domain" description="PDZ" evidence="6">
    <location>
        <begin position="345"/>
        <end position="420"/>
    </location>
</feature>
<dbReference type="STRING" id="299467.A0A443SVI5"/>
<comment type="similarity">
    <text evidence="1">Belongs to the PAR3 family.</text>
</comment>
<dbReference type="Pfam" id="PF12053">
    <property type="entry name" value="Par3_HAL_N_term"/>
    <property type="match status" value="1"/>
</dbReference>
<dbReference type="CDD" id="cd23059">
    <property type="entry name" value="PDZ3_Par3-like"/>
    <property type="match status" value="1"/>
</dbReference>
<evidence type="ECO:0000259" key="6">
    <source>
        <dbReference type="PROSITE" id="PS50106"/>
    </source>
</evidence>
<dbReference type="PROSITE" id="PS50106">
    <property type="entry name" value="PDZ"/>
    <property type="match status" value="3"/>
</dbReference>
<dbReference type="GO" id="GO:0008104">
    <property type="term" value="P:intracellular protein localization"/>
    <property type="evidence" value="ECO:0007669"/>
    <property type="project" value="TreeGrafter"/>
</dbReference>
<dbReference type="GO" id="GO:0030010">
    <property type="term" value="P:establishment of cell polarity"/>
    <property type="evidence" value="ECO:0007669"/>
    <property type="project" value="TreeGrafter"/>
</dbReference>
<feature type="compositionally biased region" description="Low complexity" evidence="5">
    <location>
        <begin position="1260"/>
        <end position="1269"/>
    </location>
</feature>
<feature type="region of interest" description="Disordered" evidence="5">
    <location>
        <begin position="442"/>
        <end position="463"/>
    </location>
</feature>
<dbReference type="InterPro" id="IPR036034">
    <property type="entry name" value="PDZ_sf"/>
</dbReference>
<dbReference type="GO" id="GO:0000226">
    <property type="term" value="P:microtubule cytoskeleton organization"/>
    <property type="evidence" value="ECO:0007669"/>
    <property type="project" value="TreeGrafter"/>
</dbReference>
<protein>
    <submittedName>
        <fullName evidence="7">Partitioning defective 3-like protein</fullName>
    </submittedName>
</protein>
<evidence type="ECO:0000313" key="8">
    <source>
        <dbReference type="Proteomes" id="UP000288716"/>
    </source>
</evidence>
<dbReference type="GO" id="GO:0005938">
    <property type="term" value="C:cell cortex"/>
    <property type="evidence" value="ECO:0007669"/>
    <property type="project" value="TreeGrafter"/>
</dbReference>
<accession>A0A443SVI5</accession>
<dbReference type="InterPro" id="IPR052213">
    <property type="entry name" value="PAR3"/>
</dbReference>
<feature type="compositionally biased region" description="Pro residues" evidence="5">
    <location>
        <begin position="442"/>
        <end position="460"/>
    </location>
</feature>
<feature type="compositionally biased region" description="Basic and acidic residues" evidence="5">
    <location>
        <begin position="1272"/>
        <end position="1289"/>
    </location>
</feature>
<feature type="compositionally biased region" description="Low complexity" evidence="5">
    <location>
        <begin position="259"/>
        <end position="274"/>
    </location>
</feature>
<dbReference type="VEuPathDB" id="VectorBase:LDEU000518"/>
<sequence>MKVIVNFNSVRVIVPCVDEGMLVKDLIHEATSRYRKATSKPENAWVVIHNLKTCVDGAILDPDDRLNDVADDREQIIATFEEGDCSSNGAFLHLNDNHDGTSLASDSLGTDSPDVFSSQTTAAHFESSGISVSHTVPVDSNSNNLNVLLQCNDVEITEDEINTCTSVPLQVRRGSEPVLNRLSPVLNDPVDLSKRWSTAVAIDTKGTRKGSNDSLSDSVVERSDDEAKSPLFVKTSSLSPKSIKEEGYASEEKSENTPSSATSSSTFSRFSRGSGRQSMINGNIDIWVEAADRQLVKIKNETNAQKCCDSDSNVNGNERKVDSVTKSLHCHLESSEQVPQNEKSAVIIRLKSEGGPLGIHVVPFCDEKGQENGLVIQGIEPDGVIDRDGRLESGDKIIEINSRSLTNVKFQDAQDIFKQALFSPEIVLKLYKAERNSSSVPPIIPPPMLSKRPPPPPVMPKPKKDEVEIGLVEGEESEGHSTKVATLTATKKLMPAYGLINNKPVAVSNTLATANTRKIGRKYHIRLTKSNDGLGFSITTRDNPAGGNCPIYIKTILPKGAAIHDGRLKPGDRLLEVNGIEMTNKTHIEAVTVLRNIPLGFSVDLIVSRQEPDPSPSPKLPRQLPPECSADIQIGRQREVLTFEIPLNDTGSAGLGVSVKGKTCAAPQGNSVDLGIFVKSVIHGGAASKDGRLLPNDQLISINGIPLLGIPNGEAMETLRRAMTQCEGPKAKPNAITLTVARRVSSPRKEANDAFHQRNDSIISTDSCGEEQMIFSYPNVPNINSGDALNETQSSAKSEGTVIYNPKEFHASSPKTLESQLYHKHPVADRLTGRDASPSTHYVSRCETDTRDSPSKSSNRVDVIIEGDKENVDVNYSYNKMSNIVNRSDSSEVEESPFSNGITPHEDDPCFQRDGFGRQSISEKRHAQLDAKNTDTYKRNKKTKEEKDKCKQSQEQRNCDKESVNTDSDLQPHDAGSCQSPGSCPYHAVLPPRVSKKKKNVGPALGMRKSSSLESLQTMMQELQKEQLDSKGGNPFAGPRPATLKVSRSRGTNESFRAAVDKSYDAPGIAPEAMETVAEEESESGSSIQAVPKDVTSVPITSRPSGALSVASTHITAVSATTATTTTSSQMTEDDKKQFISSKKTSKKKGLFRSFFKFGSKKGKDASRVHPRDAVEDVEKIQARRVAQLEQERIQEHYKRLMELQKHETRIPQHHFQSDSSVIQRQQLHATLAQGSELESARTIPKNDYVSRDERLQHLRSQQQRQQLQKNYGKDGHDNRYNREPRETSVSKQQVGCDRKMLLPLSYSYSCPTNANMQPRKVCSFNRNNNDSIDPNHARVNSYEICKEAMERPGSRVGIADSNNKYSHYMNYREIQQQMEQYNPYSRIPNMPLENVDTLRTVPQRVYSSGPLVPGRRKPERPTSSYEFRNSGQIQNIAIYEQRMERQLMQQQNNVQYGVITRNGVNCSSYPRRQIINKTKHFNEAPCVTISNQHSQQPVYDSKATYTTNHNNGVTYGSNQRSAAFNSYMKSAPANSHHEYYHSSRYQREALKTDPGSNV</sequence>
<feature type="compositionally biased region" description="Basic and acidic residues" evidence="5">
    <location>
        <begin position="921"/>
        <end position="964"/>
    </location>
</feature>
<feature type="region of interest" description="Disordered" evidence="5">
    <location>
        <begin position="1122"/>
        <end position="1143"/>
    </location>
</feature>
<organism evidence="7 8">
    <name type="scientific">Leptotrombidium deliense</name>
    <dbReference type="NCBI Taxonomy" id="299467"/>
    <lineage>
        <taxon>Eukaryota</taxon>
        <taxon>Metazoa</taxon>
        <taxon>Ecdysozoa</taxon>
        <taxon>Arthropoda</taxon>
        <taxon>Chelicerata</taxon>
        <taxon>Arachnida</taxon>
        <taxon>Acari</taxon>
        <taxon>Acariformes</taxon>
        <taxon>Trombidiformes</taxon>
        <taxon>Prostigmata</taxon>
        <taxon>Anystina</taxon>
        <taxon>Parasitengona</taxon>
        <taxon>Trombiculoidea</taxon>
        <taxon>Trombiculidae</taxon>
        <taxon>Leptotrombidium</taxon>
    </lineage>
</organism>
<dbReference type="InterPro" id="IPR021922">
    <property type="entry name" value="Par3/HAL_N"/>
</dbReference>
<reference evidence="7 8" key="1">
    <citation type="journal article" date="2018" name="Gigascience">
        <title>Genomes of trombidid mites reveal novel predicted allergens and laterally-transferred genes associated with secondary metabolism.</title>
        <authorList>
            <person name="Dong X."/>
            <person name="Chaisiri K."/>
            <person name="Xia D."/>
            <person name="Armstrong S.D."/>
            <person name="Fang Y."/>
            <person name="Donnelly M.J."/>
            <person name="Kadowaki T."/>
            <person name="McGarry J.W."/>
            <person name="Darby A.C."/>
            <person name="Makepeace B.L."/>
        </authorList>
    </citation>
    <scope>NUCLEOTIDE SEQUENCE [LARGE SCALE GENOMIC DNA]</scope>
    <source>
        <strain evidence="7">UoL-UT</strain>
    </source>
</reference>
<feature type="region of interest" description="Disordered" evidence="5">
    <location>
        <begin position="887"/>
        <end position="982"/>
    </location>
</feature>
<feature type="region of interest" description="Disordered" evidence="5">
    <location>
        <begin position="205"/>
        <end position="274"/>
    </location>
</feature>
<dbReference type="GO" id="GO:0043296">
    <property type="term" value="C:apical junction complex"/>
    <property type="evidence" value="ECO:0007669"/>
    <property type="project" value="TreeGrafter"/>
</dbReference>
<dbReference type="Gene3D" id="3.10.20.90">
    <property type="entry name" value="Phosphatidylinositol 3-kinase Catalytic Subunit, Chain A, domain 1"/>
    <property type="match status" value="1"/>
</dbReference>
<dbReference type="GO" id="GO:0007155">
    <property type="term" value="P:cell adhesion"/>
    <property type="evidence" value="ECO:0007669"/>
    <property type="project" value="TreeGrafter"/>
</dbReference>
<keyword evidence="3" id="KW-0677">Repeat</keyword>
<evidence type="ECO:0000256" key="5">
    <source>
        <dbReference type="SAM" id="MobiDB-lite"/>
    </source>
</evidence>
<feature type="domain" description="PDZ" evidence="6">
    <location>
        <begin position="524"/>
        <end position="596"/>
    </location>
</feature>
<dbReference type="PANTHER" id="PTHR16484:SF17">
    <property type="entry name" value="BAZOOKA, ISOFORM B"/>
    <property type="match status" value="1"/>
</dbReference>
<dbReference type="GO" id="GO:0005912">
    <property type="term" value="C:adherens junction"/>
    <property type="evidence" value="ECO:0007669"/>
    <property type="project" value="TreeGrafter"/>
</dbReference>
<name>A0A443SVI5_9ACAR</name>
<dbReference type="InterPro" id="IPR001478">
    <property type="entry name" value="PDZ"/>
</dbReference>
<dbReference type="SMART" id="SM00228">
    <property type="entry name" value="PDZ"/>
    <property type="match status" value="3"/>
</dbReference>
<keyword evidence="2" id="KW-0132">Cell division</keyword>
<dbReference type="Proteomes" id="UP000288716">
    <property type="component" value="Unassembled WGS sequence"/>
</dbReference>
<feature type="compositionally biased region" description="Basic and acidic residues" evidence="5">
    <location>
        <begin position="219"/>
        <end position="228"/>
    </location>
</feature>
<dbReference type="OrthoDB" id="6264899at2759"/>
<feature type="compositionally biased region" description="Basic and acidic residues" evidence="5">
    <location>
        <begin position="242"/>
        <end position="255"/>
    </location>
</feature>
<gene>
    <name evidence="7" type="ORF">B4U80_01671</name>
</gene>
<evidence type="ECO:0000256" key="2">
    <source>
        <dbReference type="ARBA" id="ARBA00022618"/>
    </source>
</evidence>
<dbReference type="GO" id="GO:0016324">
    <property type="term" value="C:apical plasma membrane"/>
    <property type="evidence" value="ECO:0007669"/>
    <property type="project" value="TreeGrafter"/>
</dbReference>
<feature type="compositionally biased region" description="Basic and acidic residues" evidence="5">
    <location>
        <begin position="844"/>
        <end position="854"/>
    </location>
</feature>
<keyword evidence="8" id="KW-1185">Reference proteome</keyword>
<feature type="region of interest" description="Disordered" evidence="5">
    <location>
        <begin position="828"/>
        <end position="859"/>
    </location>
</feature>
<dbReference type="CDD" id="cd23058">
    <property type="entry name" value="PDZ2_Par3-like"/>
    <property type="match status" value="1"/>
</dbReference>
<comment type="caution">
    <text evidence="7">The sequence shown here is derived from an EMBL/GenBank/DDBJ whole genome shotgun (WGS) entry which is preliminary data.</text>
</comment>
<dbReference type="SUPFAM" id="SSF50156">
    <property type="entry name" value="PDZ domain-like"/>
    <property type="match status" value="3"/>
</dbReference>
<dbReference type="GO" id="GO:0051301">
    <property type="term" value="P:cell division"/>
    <property type="evidence" value="ECO:0007669"/>
    <property type="project" value="UniProtKB-KW"/>
</dbReference>
<keyword evidence="4" id="KW-0131">Cell cycle</keyword>
<proteinExistence type="inferred from homology"/>
<feature type="domain" description="PDZ" evidence="6">
    <location>
        <begin position="644"/>
        <end position="722"/>
    </location>
</feature>
<dbReference type="GO" id="GO:0051660">
    <property type="term" value="P:establishment of centrosome localization"/>
    <property type="evidence" value="ECO:0007669"/>
    <property type="project" value="TreeGrafter"/>
</dbReference>
<dbReference type="Gene3D" id="2.30.42.10">
    <property type="match status" value="3"/>
</dbReference>
<feature type="region of interest" description="Disordered" evidence="5">
    <location>
        <begin position="1025"/>
        <end position="1053"/>
    </location>
</feature>
<dbReference type="PANTHER" id="PTHR16484">
    <property type="entry name" value="PARTITIONING DEFECTIVE 3 RELATED"/>
    <property type="match status" value="1"/>
</dbReference>
<evidence type="ECO:0000313" key="7">
    <source>
        <dbReference type="EMBL" id="RWS31517.1"/>
    </source>
</evidence>
<dbReference type="FunFam" id="2.30.42.10:FF:000011">
    <property type="entry name" value="partitioning defective 3 homolog isoform X1"/>
    <property type="match status" value="1"/>
</dbReference>